<dbReference type="InterPro" id="IPR009056">
    <property type="entry name" value="Cyt_c-like_dom"/>
</dbReference>
<dbReference type="EMBL" id="QNRH01000003">
    <property type="protein sequence ID" value="RBO95605.1"/>
    <property type="molecule type" value="Genomic_DNA"/>
</dbReference>
<feature type="binding site" description="covalent" evidence="7">
    <location>
        <position position="209"/>
    </location>
    <ligand>
        <name>heme c</name>
        <dbReference type="ChEBI" id="CHEBI:61717"/>
        <label>2</label>
    </ligand>
</feature>
<dbReference type="PRINTS" id="PR00605">
    <property type="entry name" value="CYTCHROMECIC"/>
</dbReference>
<dbReference type="RefSeq" id="WP_113944144.1">
    <property type="nucleotide sequence ID" value="NZ_JBHEEG010000008.1"/>
</dbReference>
<keyword evidence="5" id="KW-0249">Electron transport</keyword>
<evidence type="ECO:0000256" key="8">
    <source>
        <dbReference type="PIRSR" id="PIRSR000018-51"/>
    </source>
</evidence>
<keyword evidence="4 8" id="KW-0479">Metal-binding</keyword>
<dbReference type="OrthoDB" id="9811281at2"/>
<keyword evidence="9" id="KW-0472">Membrane</keyword>
<keyword evidence="3" id="KW-0679">Respiratory chain</keyword>
<dbReference type="GO" id="GO:0009055">
    <property type="term" value="F:electron transfer activity"/>
    <property type="evidence" value="ECO:0007669"/>
    <property type="project" value="InterPro"/>
</dbReference>
<dbReference type="GO" id="GO:0016020">
    <property type="term" value="C:membrane"/>
    <property type="evidence" value="ECO:0007669"/>
    <property type="project" value="InterPro"/>
</dbReference>
<keyword evidence="12" id="KW-1185">Reference proteome</keyword>
<evidence type="ECO:0000256" key="3">
    <source>
        <dbReference type="ARBA" id="ARBA00022660"/>
    </source>
</evidence>
<dbReference type="GO" id="GO:0020037">
    <property type="term" value="F:heme binding"/>
    <property type="evidence" value="ECO:0007669"/>
    <property type="project" value="InterPro"/>
</dbReference>
<dbReference type="GO" id="GO:0016614">
    <property type="term" value="F:oxidoreductase activity, acting on CH-OH group of donors"/>
    <property type="evidence" value="ECO:0007669"/>
    <property type="project" value="InterPro"/>
</dbReference>
<evidence type="ECO:0000256" key="5">
    <source>
        <dbReference type="ARBA" id="ARBA00022982"/>
    </source>
</evidence>
<dbReference type="PANTHER" id="PTHR35008">
    <property type="entry name" value="BLL4482 PROTEIN-RELATED"/>
    <property type="match status" value="1"/>
</dbReference>
<proteinExistence type="predicted"/>
<gene>
    <name evidence="11" type="ORF">DFR47_103168</name>
</gene>
<sequence>MKPAVKWILRLGVLGAVVAASVPFWPVKSAYDDKASAQRLAATGEEKTKLVARGKYLAAVADCAACHQSPDGAPYAGGLAIDTPFGVLYGTNITPDKETGIGNYTAAEFYHAVADGVRADGKWLYPAMPYVSYHTIRPEDSDAIYAYLMEQQPVKRANPEVGLPFPFNQRWALSYWNLVNPKLQMPANASAQVANGAYLTDVLGHCQECHTPRNAIGGLQMASAYEGGILGKITAPSLKPEALAARGWTAEDMRKFLKTGMSPQGTMTLEMYPVLLHSSQYMTDEDIAAIQTYLTGDKLPEAPQQTPVAIDAAVRQSGRDAYMAVCAGCHGVDGEGKPHIAPAMTTNTSAMLADPSNLIHVILDGIAEQRLANGEVMQAMPGFKGTLTNEQIADLVNYMRAEWGGQPANITVKDIEKAGS</sequence>
<dbReference type="PANTHER" id="PTHR35008:SF4">
    <property type="entry name" value="BLL4482 PROTEIN"/>
    <property type="match status" value="1"/>
</dbReference>
<feature type="binding site" description="axial binding residue" evidence="8">
    <location>
        <position position="67"/>
    </location>
    <ligand>
        <name>heme c</name>
        <dbReference type="ChEBI" id="CHEBI:61717"/>
        <label>1</label>
    </ligand>
    <ligandPart>
        <name>Fe</name>
        <dbReference type="ChEBI" id="CHEBI:18248"/>
    </ligandPart>
</feature>
<evidence type="ECO:0000256" key="9">
    <source>
        <dbReference type="SAM" id="Phobius"/>
    </source>
</evidence>
<feature type="binding site" description="covalent" evidence="7">
    <location>
        <position position="66"/>
    </location>
    <ligand>
        <name>heme c</name>
        <dbReference type="ChEBI" id="CHEBI:61717"/>
        <label>1</label>
    </ligand>
</feature>
<reference evidence="11 12" key="1">
    <citation type="submission" date="2018-06" db="EMBL/GenBank/DDBJ databases">
        <title>Genomic Encyclopedia of Type Strains, Phase IV (KMG-IV): sequencing the most valuable type-strain genomes for metagenomic binning, comparative biology and taxonomic classification.</title>
        <authorList>
            <person name="Goeker M."/>
        </authorList>
    </citation>
    <scope>NUCLEOTIDE SEQUENCE [LARGE SCALE GENOMIC DNA]</scope>
    <source>
        <strain evidence="11 12">DSM 25619</strain>
    </source>
</reference>
<dbReference type="Pfam" id="PF00034">
    <property type="entry name" value="Cytochrom_C"/>
    <property type="match status" value="1"/>
</dbReference>
<organism evidence="11 12">
    <name type="scientific">Pseudochrobactrum asaccharolyticum</name>
    <dbReference type="NCBI Taxonomy" id="354351"/>
    <lineage>
        <taxon>Bacteria</taxon>
        <taxon>Pseudomonadati</taxon>
        <taxon>Pseudomonadota</taxon>
        <taxon>Alphaproteobacteria</taxon>
        <taxon>Hyphomicrobiales</taxon>
        <taxon>Brucellaceae</taxon>
        <taxon>Pseudochrobactrum</taxon>
    </lineage>
</organism>
<feature type="binding site" description="covalent" evidence="7">
    <location>
        <position position="329"/>
    </location>
    <ligand>
        <name>heme c</name>
        <dbReference type="ChEBI" id="CHEBI:61717"/>
        <label>3</label>
    </ligand>
</feature>
<feature type="binding site" description="covalent" evidence="7">
    <location>
        <position position="63"/>
    </location>
    <ligand>
        <name>heme c</name>
        <dbReference type="ChEBI" id="CHEBI:61717"/>
        <label>1</label>
    </ligand>
</feature>
<dbReference type="InterPro" id="IPR014353">
    <property type="entry name" value="Membr-bd_ADH_cyt_c"/>
</dbReference>
<feature type="binding site" description="axial binding residue" evidence="8">
    <location>
        <position position="330"/>
    </location>
    <ligand>
        <name>heme c</name>
        <dbReference type="ChEBI" id="CHEBI:61717"/>
        <label>3</label>
    </ligand>
    <ligandPart>
        <name>Fe</name>
        <dbReference type="ChEBI" id="CHEBI:18248"/>
    </ligandPart>
</feature>
<evidence type="ECO:0000313" key="12">
    <source>
        <dbReference type="Proteomes" id="UP000252893"/>
    </source>
</evidence>
<evidence type="ECO:0000256" key="6">
    <source>
        <dbReference type="ARBA" id="ARBA00023004"/>
    </source>
</evidence>
<evidence type="ECO:0000256" key="1">
    <source>
        <dbReference type="ARBA" id="ARBA00022448"/>
    </source>
</evidence>
<keyword evidence="2 7" id="KW-0349">Heme</keyword>
<feature type="domain" description="Cytochrome c" evidence="10">
    <location>
        <begin position="49"/>
        <end position="152"/>
    </location>
</feature>
<dbReference type="InterPro" id="IPR008168">
    <property type="entry name" value="Cyt_C_IC"/>
</dbReference>
<dbReference type="PROSITE" id="PS51007">
    <property type="entry name" value="CYTC"/>
    <property type="match status" value="3"/>
</dbReference>
<evidence type="ECO:0000256" key="4">
    <source>
        <dbReference type="ARBA" id="ARBA00022723"/>
    </source>
</evidence>
<dbReference type="InterPro" id="IPR036909">
    <property type="entry name" value="Cyt_c-like_dom_sf"/>
</dbReference>
<keyword evidence="1" id="KW-0813">Transport</keyword>
<keyword evidence="9" id="KW-0812">Transmembrane</keyword>
<evidence type="ECO:0000259" key="10">
    <source>
        <dbReference type="PROSITE" id="PS51007"/>
    </source>
</evidence>
<evidence type="ECO:0000313" key="11">
    <source>
        <dbReference type="EMBL" id="RBO95605.1"/>
    </source>
</evidence>
<feature type="domain" description="Cytochrome c" evidence="10">
    <location>
        <begin position="313"/>
        <end position="403"/>
    </location>
</feature>
<name>A0A366E0G0_9HYPH</name>
<accession>A0A366E0G0</accession>
<keyword evidence="9" id="KW-1133">Transmembrane helix</keyword>
<dbReference type="AlphaFoldDB" id="A0A366E0G0"/>
<dbReference type="GO" id="GO:0005506">
    <property type="term" value="F:iron ion binding"/>
    <property type="evidence" value="ECO:0007669"/>
    <property type="project" value="InterPro"/>
</dbReference>
<feature type="binding site" description="covalent" evidence="7">
    <location>
        <position position="206"/>
    </location>
    <ligand>
        <name>heme c</name>
        <dbReference type="ChEBI" id="CHEBI:61717"/>
        <label>2</label>
    </ligand>
</feature>
<keyword evidence="6 8" id="KW-0408">Iron</keyword>
<evidence type="ECO:0000256" key="7">
    <source>
        <dbReference type="PIRSR" id="PIRSR000018-50"/>
    </source>
</evidence>
<protein>
    <submittedName>
        <fullName evidence="11">Mono/diheme cytochrome c family protein</fullName>
    </submittedName>
</protein>
<dbReference type="InterPro" id="IPR051459">
    <property type="entry name" value="Cytochrome_c-type_DH"/>
</dbReference>
<dbReference type="SUPFAM" id="SSF46626">
    <property type="entry name" value="Cytochrome c"/>
    <property type="match status" value="3"/>
</dbReference>
<dbReference type="Proteomes" id="UP000252893">
    <property type="component" value="Unassembled WGS sequence"/>
</dbReference>
<evidence type="ECO:0000256" key="2">
    <source>
        <dbReference type="ARBA" id="ARBA00022617"/>
    </source>
</evidence>
<dbReference type="PIRSF" id="PIRSF000018">
    <property type="entry name" value="Mb_ADH_cyt_c"/>
    <property type="match status" value="1"/>
</dbReference>
<feature type="binding site" description="covalent" evidence="7">
    <location>
        <position position="326"/>
    </location>
    <ligand>
        <name>heme c</name>
        <dbReference type="ChEBI" id="CHEBI:61717"/>
        <label>3</label>
    </ligand>
</feature>
<feature type="binding site" description="axial binding residue" evidence="8">
    <location>
        <position position="210"/>
    </location>
    <ligand>
        <name>heme c</name>
        <dbReference type="ChEBI" id="CHEBI:61717"/>
        <label>2</label>
    </ligand>
    <ligandPart>
        <name>Fe</name>
        <dbReference type="ChEBI" id="CHEBI:18248"/>
    </ligandPart>
</feature>
<comment type="cofactor">
    <cofactor evidence="7">
        <name>heme c</name>
        <dbReference type="ChEBI" id="CHEBI:61717"/>
    </cofactor>
    <text evidence="7">Binds 3 heme c groups covalently per subunit.</text>
</comment>
<dbReference type="Gene3D" id="1.10.760.10">
    <property type="entry name" value="Cytochrome c-like domain"/>
    <property type="match status" value="3"/>
</dbReference>
<comment type="caution">
    <text evidence="11">The sequence shown here is derived from an EMBL/GenBank/DDBJ whole genome shotgun (WGS) entry which is preliminary data.</text>
</comment>
<feature type="domain" description="Cytochrome c" evidence="10">
    <location>
        <begin position="191"/>
        <end position="298"/>
    </location>
</feature>
<feature type="transmembrane region" description="Helical" evidence="9">
    <location>
        <begin position="7"/>
        <end position="25"/>
    </location>
</feature>